<feature type="compositionally biased region" description="Low complexity" evidence="6">
    <location>
        <begin position="20"/>
        <end position="33"/>
    </location>
</feature>
<feature type="transmembrane region" description="Helical" evidence="7">
    <location>
        <begin position="451"/>
        <end position="469"/>
    </location>
</feature>
<feature type="transmembrane region" description="Helical" evidence="7">
    <location>
        <begin position="217"/>
        <end position="238"/>
    </location>
</feature>
<feature type="region of interest" description="Disordered" evidence="6">
    <location>
        <begin position="1"/>
        <end position="42"/>
    </location>
</feature>
<feature type="compositionally biased region" description="Basic and acidic residues" evidence="6">
    <location>
        <begin position="1"/>
        <end position="19"/>
    </location>
</feature>
<feature type="transmembrane region" description="Helical" evidence="7">
    <location>
        <begin position="163"/>
        <end position="181"/>
    </location>
</feature>
<keyword evidence="4 7" id="KW-1133">Transmembrane helix</keyword>
<evidence type="ECO:0000256" key="3">
    <source>
        <dbReference type="ARBA" id="ARBA00022692"/>
    </source>
</evidence>
<evidence type="ECO:0000256" key="5">
    <source>
        <dbReference type="ARBA" id="ARBA00023136"/>
    </source>
</evidence>
<dbReference type="EMBL" id="CM007897">
    <property type="protein sequence ID" value="OTG19452.1"/>
    <property type="molecule type" value="Genomic_DNA"/>
</dbReference>
<feature type="transmembrane region" description="Helical" evidence="7">
    <location>
        <begin position="269"/>
        <end position="292"/>
    </location>
</feature>
<name>A0A251U9J3_HELAN</name>
<keyword evidence="3 7" id="KW-0812">Transmembrane</keyword>
<dbReference type="GO" id="GO:0022857">
    <property type="term" value="F:transmembrane transporter activity"/>
    <property type="evidence" value="ECO:0007669"/>
    <property type="project" value="InterPro"/>
</dbReference>
<evidence type="ECO:0000256" key="6">
    <source>
        <dbReference type="SAM" id="MobiDB-lite"/>
    </source>
</evidence>
<feature type="transmembrane region" description="Helical" evidence="7">
    <location>
        <begin position="123"/>
        <end position="143"/>
    </location>
</feature>
<dbReference type="AlphaFoldDB" id="A0A251U9J3"/>
<feature type="transmembrane region" description="Helical" evidence="7">
    <location>
        <begin position="517"/>
        <end position="538"/>
    </location>
</feature>
<dbReference type="Proteomes" id="UP000215914">
    <property type="component" value="Chromosome 8"/>
</dbReference>
<comment type="similarity">
    <text evidence="2">Belongs to the nucleobase:cation symporter-2 (NCS2) (TC 2.A.40) family.</text>
</comment>
<evidence type="ECO:0000256" key="4">
    <source>
        <dbReference type="ARBA" id="ARBA00022989"/>
    </source>
</evidence>
<dbReference type="InterPro" id="IPR006043">
    <property type="entry name" value="NCS2"/>
</dbReference>
<comment type="subcellular location">
    <subcellularLocation>
        <location evidence="1">Membrane</location>
        <topology evidence="1">Multi-pass membrane protein</topology>
    </subcellularLocation>
</comment>
<dbReference type="OMA" id="WEKFSLY"/>
<keyword evidence="5 7" id="KW-0472">Membrane</keyword>
<keyword evidence="9" id="KW-1185">Reference proteome</keyword>
<sequence>MANPGHGDHSKQGGDHSKQGGDQSKQGGDQSKQAARKQELQPHPIMEQLSGVQYCVNSPPPWKDAVLLGFQHYILTLGTTVLIPTMTVSQMGGDNAEKAKVIQTLLFLSGFNTLMQTLFGTRLPSVVSGSYAYLIPVFSIIRAKRYDTFHEPHEVTIYDISRVFYGFCLPLMFIWFDAGTFKRFAQTMRGIQGALVVASALQTTLGFLGVWRNILKYLSPLSVVPLVTFTGLGLYYLAFPMLGKCVEIGLAELVLMVVFSQARPIYDRYAVLFSVLVTWVCAGVLTWSGAYVKSRKTLDTCRTDSSGLIHGAPWIYVPYPFQWGTPTFDVTEVFMMVVASFISTIETFTDELFYAQSTGSFLATARYGSATPVPPSVLSRGIGWLGFGTFIGSMCGTVTGFAASVENSGALALTKVGSRRVIQISAAFMIFFSVFGKFGAIFASIPLPITAALYCVFFGCVSSAGLGHLQFCNLNSFRTKFILGLSFSIGLSLPQFFREKWVVSGHGPVLTHSRWIDNMVCVVMMSHASVALIIAMVLDCTLDLVEKENGKDWWMKFEDYSKDVRSNEFYKLPWNLNKFFPAL</sequence>
<gene>
    <name evidence="8" type="ORF">HannXRQ_Chr08g0234241</name>
</gene>
<dbReference type="STRING" id="4232.A0A251U9J3"/>
<evidence type="ECO:0000256" key="1">
    <source>
        <dbReference type="ARBA" id="ARBA00004141"/>
    </source>
</evidence>
<protein>
    <submittedName>
        <fullName evidence="8">Putative xanthine/uracil permease family protein</fullName>
    </submittedName>
</protein>
<proteinExistence type="inferred from homology"/>
<dbReference type="PANTHER" id="PTHR11119">
    <property type="entry name" value="XANTHINE-URACIL / VITAMIN C PERMEASE FAMILY MEMBER"/>
    <property type="match status" value="1"/>
</dbReference>
<evidence type="ECO:0000313" key="8">
    <source>
        <dbReference type="EMBL" id="OTG19452.1"/>
    </source>
</evidence>
<feature type="transmembrane region" description="Helical" evidence="7">
    <location>
        <begin position="424"/>
        <end position="445"/>
    </location>
</feature>
<organism evidence="8 9">
    <name type="scientific">Helianthus annuus</name>
    <name type="common">Common sunflower</name>
    <dbReference type="NCBI Taxonomy" id="4232"/>
    <lineage>
        <taxon>Eukaryota</taxon>
        <taxon>Viridiplantae</taxon>
        <taxon>Streptophyta</taxon>
        <taxon>Embryophyta</taxon>
        <taxon>Tracheophyta</taxon>
        <taxon>Spermatophyta</taxon>
        <taxon>Magnoliopsida</taxon>
        <taxon>eudicotyledons</taxon>
        <taxon>Gunneridae</taxon>
        <taxon>Pentapetalae</taxon>
        <taxon>asterids</taxon>
        <taxon>campanulids</taxon>
        <taxon>Asterales</taxon>
        <taxon>Asteraceae</taxon>
        <taxon>Asteroideae</taxon>
        <taxon>Heliantheae alliance</taxon>
        <taxon>Heliantheae</taxon>
        <taxon>Helianthus</taxon>
    </lineage>
</organism>
<evidence type="ECO:0000313" key="9">
    <source>
        <dbReference type="Proteomes" id="UP000215914"/>
    </source>
</evidence>
<dbReference type="GO" id="GO:0016020">
    <property type="term" value="C:membrane"/>
    <property type="evidence" value="ECO:0007669"/>
    <property type="project" value="UniProtKB-SubCell"/>
</dbReference>
<dbReference type="Pfam" id="PF00860">
    <property type="entry name" value="Xan_ur_permease"/>
    <property type="match status" value="1"/>
</dbReference>
<feature type="transmembrane region" description="Helical" evidence="7">
    <location>
        <begin position="193"/>
        <end position="211"/>
    </location>
</feature>
<evidence type="ECO:0000256" key="2">
    <source>
        <dbReference type="ARBA" id="ARBA00008821"/>
    </source>
</evidence>
<accession>A0A251U9J3</accession>
<dbReference type="InParanoid" id="A0A251U9J3"/>
<evidence type="ECO:0000256" key="7">
    <source>
        <dbReference type="SAM" id="Phobius"/>
    </source>
</evidence>
<reference evidence="9" key="1">
    <citation type="journal article" date="2017" name="Nature">
        <title>The sunflower genome provides insights into oil metabolism, flowering and Asterid evolution.</title>
        <authorList>
            <person name="Badouin H."/>
            <person name="Gouzy J."/>
            <person name="Grassa C.J."/>
            <person name="Murat F."/>
            <person name="Staton S.E."/>
            <person name="Cottret L."/>
            <person name="Lelandais-Briere C."/>
            <person name="Owens G.L."/>
            <person name="Carrere S."/>
            <person name="Mayjonade B."/>
            <person name="Legrand L."/>
            <person name="Gill N."/>
            <person name="Kane N.C."/>
            <person name="Bowers J.E."/>
            <person name="Hubner S."/>
            <person name="Bellec A."/>
            <person name="Berard A."/>
            <person name="Berges H."/>
            <person name="Blanchet N."/>
            <person name="Boniface M.C."/>
            <person name="Brunel D."/>
            <person name="Catrice O."/>
            <person name="Chaidir N."/>
            <person name="Claudel C."/>
            <person name="Donnadieu C."/>
            <person name="Faraut T."/>
            <person name="Fievet G."/>
            <person name="Helmstetter N."/>
            <person name="King M."/>
            <person name="Knapp S.J."/>
            <person name="Lai Z."/>
            <person name="Le Paslier M.C."/>
            <person name="Lippi Y."/>
            <person name="Lorenzon L."/>
            <person name="Mandel J.R."/>
            <person name="Marage G."/>
            <person name="Marchand G."/>
            <person name="Marquand E."/>
            <person name="Bret-Mestries E."/>
            <person name="Morien E."/>
            <person name="Nambeesan S."/>
            <person name="Nguyen T."/>
            <person name="Pegot-Espagnet P."/>
            <person name="Pouilly N."/>
            <person name="Raftis F."/>
            <person name="Sallet E."/>
            <person name="Schiex T."/>
            <person name="Thomas J."/>
            <person name="Vandecasteele C."/>
            <person name="Vares D."/>
            <person name="Vear F."/>
            <person name="Vautrin S."/>
            <person name="Crespi M."/>
            <person name="Mangin B."/>
            <person name="Burke J.M."/>
            <person name="Salse J."/>
            <person name="Munos S."/>
            <person name="Vincourt P."/>
            <person name="Rieseberg L.H."/>
            <person name="Langlade N.B."/>
        </authorList>
    </citation>
    <scope>NUCLEOTIDE SEQUENCE [LARGE SCALE GENOMIC DNA]</scope>
    <source>
        <strain evidence="9">cv. SF193</strain>
    </source>
</reference>